<feature type="domain" description="AAA+ ATPase" evidence="3">
    <location>
        <begin position="42"/>
        <end position="194"/>
    </location>
</feature>
<evidence type="ECO:0000313" key="5">
    <source>
        <dbReference type="Proteomes" id="UP000248168"/>
    </source>
</evidence>
<sequence>MYESFYGFRTNPFTLVPDPRFLYLGKQHKTALNLLEYGLFNRAIFTVITGDPGTGKTTLLNTILEQSQHEVTLGVLSHTHAGLGSLMPWVLMAFNLDGKGMDSVELFKTFAAFIGREHQRQRRVVLVVDEAQNLGPAMLEELRLLSNVNNGRNQPLQIVLSGQPGLRGLLQRDDLVQFAQRISVDYHLQALGEDETPSYIRHRMAMAGGARSVMTTQASVMVHRLTGGNARLINQVCDVSLAYGYAERAALVTAHIVWRATNDRRAGGILPVAPHPLSDLLSPEDAVAEELEVAAVASVAPTPGQTEAPSQPSTEPPAPSQQSYYEQGLAFKQAGSYKQAIDAFERAATDVPQQVRAMSQVAVCLSEVGRHEDAAKELVALLKSGQGTESERLNLRYFLARTLEILQRPQAALELYTTIHKKDPEFRDVESRLRRLSPGWGMGSFSSPGWIKGVAKYYSQRLRACL</sequence>
<evidence type="ECO:0000313" key="4">
    <source>
        <dbReference type="EMBL" id="SPP62978.1"/>
    </source>
</evidence>
<keyword evidence="1" id="KW-0802">TPR repeat</keyword>
<dbReference type="PANTHER" id="PTHR35894">
    <property type="entry name" value="GENERAL SECRETION PATHWAY PROTEIN A-RELATED"/>
    <property type="match status" value="1"/>
</dbReference>
<dbReference type="InParanoid" id="A0A330KZQ3"/>
<dbReference type="Gene3D" id="1.25.40.10">
    <property type="entry name" value="Tetratricopeptide repeat domain"/>
    <property type="match status" value="1"/>
</dbReference>
<dbReference type="InterPro" id="IPR011990">
    <property type="entry name" value="TPR-like_helical_dom_sf"/>
</dbReference>
<dbReference type="Proteomes" id="UP000248168">
    <property type="component" value="Unassembled WGS sequence"/>
</dbReference>
<name>A0A330KZQ3_9BACT</name>
<dbReference type="SUPFAM" id="SSF48452">
    <property type="entry name" value="TPR-like"/>
    <property type="match status" value="1"/>
</dbReference>
<dbReference type="Gene3D" id="3.40.50.300">
    <property type="entry name" value="P-loop containing nucleotide triphosphate hydrolases"/>
    <property type="match status" value="1"/>
</dbReference>
<dbReference type="Pfam" id="PF13401">
    <property type="entry name" value="AAA_22"/>
    <property type="match status" value="1"/>
</dbReference>
<evidence type="ECO:0000259" key="3">
    <source>
        <dbReference type="SMART" id="SM00382"/>
    </source>
</evidence>
<dbReference type="OrthoDB" id="9783370at2"/>
<dbReference type="InterPro" id="IPR052026">
    <property type="entry name" value="ExeA_AAA_ATPase_DNA-bind"/>
</dbReference>
<dbReference type="InterPro" id="IPR003593">
    <property type="entry name" value="AAA+_ATPase"/>
</dbReference>
<dbReference type="AlphaFoldDB" id="A0A330KZQ3"/>
<dbReference type="RefSeq" id="WP_121987592.1">
    <property type="nucleotide sequence ID" value="NZ_OUNR01000001.1"/>
</dbReference>
<dbReference type="EMBL" id="OUNR01000001">
    <property type="protein sequence ID" value="SPP62978.1"/>
    <property type="molecule type" value="Genomic_DNA"/>
</dbReference>
<dbReference type="PROSITE" id="PS50005">
    <property type="entry name" value="TPR"/>
    <property type="match status" value="1"/>
</dbReference>
<dbReference type="CDD" id="cd00009">
    <property type="entry name" value="AAA"/>
    <property type="match status" value="1"/>
</dbReference>
<dbReference type="SUPFAM" id="SSF52540">
    <property type="entry name" value="P-loop containing nucleoside triphosphate hydrolases"/>
    <property type="match status" value="1"/>
</dbReference>
<feature type="region of interest" description="Disordered" evidence="2">
    <location>
        <begin position="298"/>
        <end position="323"/>
    </location>
</feature>
<dbReference type="InterPro" id="IPR049945">
    <property type="entry name" value="AAA_22"/>
</dbReference>
<dbReference type="PANTHER" id="PTHR35894:SF5">
    <property type="entry name" value="MU-LIKE PROPHAGE FLUMU DNA TRANSPOSITION PROTEIN B"/>
    <property type="match status" value="1"/>
</dbReference>
<dbReference type="InterPro" id="IPR019734">
    <property type="entry name" value="TPR_rpt"/>
</dbReference>
<feature type="compositionally biased region" description="Polar residues" evidence="2">
    <location>
        <begin position="303"/>
        <end position="313"/>
    </location>
</feature>
<dbReference type="GO" id="GO:0016887">
    <property type="term" value="F:ATP hydrolysis activity"/>
    <property type="evidence" value="ECO:0007669"/>
    <property type="project" value="InterPro"/>
</dbReference>
<keyword evidence="5" id="KW-1185">Reference proteome</keyword>
<gene>
    <name evidence="4" type="ORF">NITLEN_10064</name>
</gene>
<accession>A0A330KZQ3</accession>
<evidence type="ECO:0000256" key="1">
    <source>
        <dbReference type="PROSITE-ProRule" id="PRU00339"/>
    </source>
</evidence>
<proteinExistence type="predicted"/>
<dbReference type="SMART" id="SM00382">
    <property type="entry name" value="AAA"/>
    <property type="match status" value="1"/>
</dbReference>
<protein>
    <recommendedName>
        <fullName evidence="3">AAA+ ATPase domain-containing protein</fullName>
    </recommendedName>
</protein>
<reference evidence="5" key="1">
    <citation type="submission" date="2018-04" db="EMBL/GenBank/DDBJ databases">
        <authorList>
            <person name="Lucker S."/>
            <person name="Sakoula D."/>
        </authorList>
    </citation>
    <scope>NUCLEOTIDE SEQUENCE [LARGE SCALE GENOMIC DNA]</scope>
</reference>
<organism evidence="4 5">
    <name type="scientific">Nitrospira lenta</name>
    <dbReference type="NCBI Taxonomy" id="1436998"/>
    <lineage>
        <taxon>Bacteria</taxon>
        <taxon>Pseudomonadati</taxon>
        <taxon>Nitrospirota</taxon>
        <taxon>Nitrospiria</taxon>
        <taxon>Nitrospirales</taxon>
        <taxon>Nitrospiraceae</taxon>
        <taxon>Nitrospira</taxon>
    </lineage>
</organism>
<dbReference type="Pfam" id="PF14559">
    <property type="entry name" value="TPR_19"/>
    <property type="match status" value="1"/>
</dbReference>
<evidence type="ECO:0000256" key="2">
    <source>
        <dbReference type="SAM" id="MobiDB-lite"/>
    </source>
</evidence>
<feature type="repeat" description="TPR" evidence="1">
    <location>
        <begin position="321"/>
        <end position="354"/>
    </location>
</feature>
<dbReference type="InterPro" id="IPR027417">
    <property type="entry name" value="P-loop_NTPase"/>
</dbReference>